<dbReference type="HOGENOM" id="CLU_185461_0_0_1"/>
<dbReference type="GO" id="GO:0006310">
    <property type="term" value="P:DNA recombination"/>
    <property type="evidence" value="ECO:0007669"/>
    <property type="project" value="InterPro"/>
</dbReference>
<evidence type="ECO:0000313" key="2">
    <source>
        <dbReference type="Proteomes" id="UP000053647"/>
    </source>
</evidence>
<feature type="non-terminal residue" evidence="1">
    <location>
        <position position="1"/>
    </location>
</feature>
<name>A0A0C9SMI5_PAXIN</name>
<reference evidence="2" key="2">
    <citation type="submission" date="2015-01" db="EMBL/GenBank/DDBJ databases">
        <title>Evolutionary Origins and Diversification of the Mycorrhizal Mutualists.</title>
        <authorList>
            <consortium name="DOE Joint Genome Institute"/>
            <consortium name="Mycorrhizal Genomics Consortium"/>
            <person name="Kohler A."/>
            <person name="Kuo A."/>
            <person name="Nagy L.G."/>
            <person name="Floudas D."/>
            <person name="Copeland A."/>
            <person name="Barry K.W."/>
            <person name="Cichocki N."/>
            <person name="Veneault-Fourrey C."/>
            <person name="LaButti K."/>
            <person name="Lindquist E.A."/>
            <person name="Lipzen A."/>
            <person name="Lundell T."/>
            <person name="Morin E."/>
            <person name="Murat C."/>
            <person name="Riley R."/>
            <person name="Ohm R."/>
            <person name="Sun H."/>
            <person name="Tunlid A."/>
            <person name="Henrissat B."/>
            <person name="Grigoriev I.V."/>
            <person name="Hibbett D.S."/>
            <person name="Martin F."/>
        </authorList>
    </citation>
    <scope>NUCLEOTIDE SEQUENCE [LARGE SCALE GENOMIC DNA]</scope>
    <source>
        <strain evidence="2">ATCC 200175</strain>
    </source>
</reference>
<keyword evidence="2" id="KW-1185">Reference proteome</keyword>
<dbReference type="Gene3D" id="1.10.443.10">
    <property type="entry name" value="Intergrase catalytic core"/>
    <property type="match status" value="1"/>
</dbReference>
<accession>A0A0C9SMI5</accession>
<gene>
    <name evidence="1" type="ORF">PAXINDRAFT_92328</name>
</gene>
<evidence type="ECO:0000313" key="1">
    <source>
        <dbReference type="EMBL" id="KIJ06234.1"/>
    </source>
</evidence>
<organism evidence="1 2">
    <name type="scientific">Paxillus involutus ATCC 200175</name>
    <dbReference type="NCBI Taxonomy" id="664439"/>
    <lineage>
        <taxon>Eukaryota</taxon>
        <taxon>Fungi</taxon>
        <taxon>Dikarya</taxon>
        <taxon>Basidiomycota</taxon>
        <taxon>Agaricomycotina</taxon>
        <taxon>Agaricomycetes</taxon>
        <taxon>Agaricomycetidae</taxon>
        <taxon>Boletales</taxon>
        <taxon>Paxilineae</taxon>
        <taxon>Paxillaceae</taxon>
        <taxon>Paxillus</taxon>
    </lineage>
</organism>
<proteinExistence type="predicted"/>
<sequence length="103" mass="12104">QTSQSFLECLRNNLLDISIDPCPYGTHSFRRGGCQYLHTVLKWPFRQICNWGRWADNFDNPGTIFKYLLSWNDNPDEERKHYMNPERPPTDPCHACGRTCHCA</sequence>
<dbReference type="GO" id="GO:0003677">
    <property type="term" value="F:DNA binding"/>
    <property type="evidence" value="ECO:0007669"/>
    <property type="project" value="InterPro"/>
</dbReference>
<dbReference type="GO" id="GO:0015074">
    <property type="term" value="P:DNA integration"/>
    <property type="evidence" value="ECO:0007669"/>
    <property type="project" value="InterPro"/>
</dbReference>
<dbReference type="OrthoDB" id="3163890at2759"/>
<reference evidence="1 2" key="1">
    <citation type="submission" date="2014-06" db="EMBL/GenBank/DDBJ databases">
        <authorList>
            <consortium name="DOE Joint Genome Institute"/>
            <person name="Kuo A."/>
            <person name="Kohler A."/>
            <person name="Nagy L.G."/>
            <person name="Floudas D."/>
            <person name="Copeland A."/>
            <person name="Barry K.W."/>
            <person name="Cichocki N."/>
            <person name="Veneault-Fourrey C."/>
            <person name="LaButti K."/>
            <person name="Lindquist E.A."/>
            <person name="Lipzen A."/>
            <person name="Lundell T."/>
            <person name="Morin E."/>
            <person name="Murat C."/>
            <person name="Sun H."/>
            <person name="Tunlid A."/>
            <person name="Henrissat B."/>
            <person name="Grigoriev I.V."/>
            <person name="Hibbett D.S."/>
            <person name="Martin F."/>
            <person name="Nordberg H.P."/>
            <person name="Cantor M.N."/>
            <person name="Hua S.X."/>
        </authorList>
    </citation>
    <scope>NUCLEOTIDE SEQUENCE [LARGE SCALE GENOMIC DNA]</scope>
    <source>
        <strain evidence="1 2">ATCC 200175</strain>
    </source>
</reference>
<protein>
    <recommendedName>
        <fullName evidence="3">DNA breaking-rejoining enzyme</fullName>
    </recommendedName>
</protein>
<dbReference type="Proteomes" id="UP000053647">
    <property type="component" value="Unassembled WGS sequence"/>
</dbReference>
<evidence type="ECO:0008006" key="3">
    <source>
        <dbReference type="Google" id="ProtNLM"/>
    </source>
</evidence>
<dbReference type="EMBL" id="KN820434">
    <property type="protein sequence ID" value="KIJ06234.1"/>
    <property type="molecule type" value="Genomic_DNA"/>
</dbReference>
<dbReference type="AlphaFoldDB" id="A0A0C9SMI5"/>
<dbReference type="InterPro" id="IPR013762">
    <property type="entry name" value="Integrase-like_cat_sf"/>
</dbReference>